<reference evidence="1 2" key="1">
    <citation type="journal article" date="2023" name="IMA Fungus">
        <title>Comparative genomic study of the Penicillium genus elucidates a diverse pangenome and 15 lateral gene transfer events.</title>
        <authorList>
            <person name="Petersen C."/>
            <person name="Sorensen T."/>
            <person name="Nielsen M.R."/>
            <person name="Sondergaard T.E."/>
            <person name="Sorensen J.L."/>
            <person name="Fitzpatrick D.A."/>
            <person name="Frisvad J.C."/>
            <person name="Nielsen K.L."/>
        </authorList>
    </citation>
    <scope>NUCLEOTIDE SEQUENCE [LARGE SCALE GENOMIC DNA]</scope>
    <source>
        <strain evidence="1 2">IBT 35679</strain>
    </source>
</reference>
<organism evidence="1 2">
    <name type="scientific">Penicillium frequentans</name>
    <dbReference type="NCBI Taxonomy" id="3151616"/>
    <lineage>
        <taxon>Eukaryota</taxon>
        <taxon>Fungi</taxon>
        <taxon>Dikarya</taxon>
        <taxon>Ascomycota</taxon>
        <taxon>Pezizomycotina</taxon>
        <taxon>Eurotiomycetes</taxon>
        <taxon>Eurotiomycetidae</taxon>
        <taxon>Eurotiales</taxon>
        <taxon>Aspergillaceae</taxon>
        <taxon>Penicillium</taxon>
    </lineage>
</organism>
<comment type="caution">
    <text evidence="1">The sequence shown here is derived from an EMBL/GenBank/DDBJ whole genome shotgun (WGS) entry which is preliminary data.</text>
</comment>
<gene>
    <name evidence="1" type="ORF">N7494_012715</name>
</gene>
<dbReference type="InterPro" id="IPR053037">
    <property type="entry name" value="Pericyclase_pydY-like"/>
</dbReference>
<dbReference type="EMBL" id="JAQIZZ010000008">
    <property type="protein sequence ID" value="KAJ5526065.1"/>
    <property type="molecule type" value="Genomic_DNA"/>
</dbReference>
<dbReference type="PANTHER" id="PTHR38115:SF1">
    <property type="entry name" value="LIPOCALIN-LIKE DOMAIN-CONTAINING PROTEIN"/>
    <property type="match status" value="1"/>
</dbReference>
<keyword evidence="2" id="KW-1185">Reference proteome</keyword>
<dbReference type="PANTHER" id="PTHR38115">
    <property type="entry name" value="LIPOCALIN-LIKE DOMAIN-CONTAINING PROTEIN"/>
    <property type="match status" value="1"/>
</dbReference>
<evidence type="ECO:0008006" key="3">
    <source>
        <dbReference type="Google" id="ProtNLM"/>
    </source>
</evidence>
<protein>
    <recommendedName>
        <fullName evidence="3">Lipocalin-like domain-containing protein</fullName>
    </recommendedName>
</protein>
<dbReference type="AlphaFoldDB" id="A0AAD6CNT0"/>
<sequence length="195" mass="21505">MAAPISKDITNLDGTWSLNRKLSDDPDGVFALQGVPWITRKVLRFASLTLHITQSVSQSDASSTDSSSDIGSVTTMHVKQVVHPGGFNSETSCPLNGVGQDMSLPIFGDINMQLRYINTADIKDDALRQGFEEGCSSNIVIDEAAFNTKMDWTAHVLWGFEMINGKRYLTRNALTSKNSQKDEPVTARMVYDYHA</sequence>
<proteinExistence type="predicted"/>
<evidence type="ECO:0000313" key="1">
    <source>
        <dbReference type="EMBL" id="KAJ5526065.1"/>
    </source>
</evidence>
<accession>A0AAD6CNT0</accession>
<name>A0AAD6CNT0_9EURO</name>
<dbReference type="Proteomes" id="UP001220324">
    <property type="component" value="Unassembled WGS sequence"/>
</dbReference>
<evidence type="ECO:0000313" key="2">
    <source>
        <dbReference type="Proteomes" id="UP001220324"/>
    </source>
</evidence>